<evidence type="ECO:0000313" key="1">
    <source>
        <dbReference type="EMBL" id="MRH78428.1"/>
    </source>
</evidence>
<dbReference type="Proteomes" id="UP000433788">
    <property type="component" value="Unassembled WGS sequence"/>
</dbReference>
<protein>
    <submittedName>
        <fullName evidence="1">Polyketide cyclase</fullName>
    </submittedName>
</protein>
<organism evidence="1 2">
    <name type="scientific">Spiribacter salilacus</name>
    <dbReference type="NCBI Taxonomy" id="2664894"/>
    <lineage>
        <taxon>Bacteria</taxon>
        <taxon>Pseudomonadati</taxon>
        <taxon>Pseudomonadota</taxon>
        <taxon>Gammaproteobacteria</taxon>
        <taxon>Chromatiales</taxon>
        <taxon>Ectothiorhodospiraceae</taxon>
        <taxon>Spiribacter</taxon>
    </lineage>
</organism>
<evidence type="ECO:0000313" key="2">
    <source>
        <dbReference type="Proteomes" id="UP000433788"/>
    </source>
</evidence>
<dbReference type="AlphaFoldDB" id="A0A6N7QTG3"/>
<name>A0A6N7QTG3_9GAMM</name>
<gene>
    <name evidence="1" type="ORF">GH984_06875</name>
</gene>
<sequence>MVKTSASIDIDRPPTLVYSFIVDDFLVNYPRWSPEVKRLEALSAGPMRLGWRARQVRVDQGRRTQTDFEVVDISPPSRVAFRGIKDPYFIDFSLDSTADAGTTLIFSFELGKLGFAFKPFEKLIRYAVQEGVTRVTRNIKGLIESEVPHEPR</sequence>
<dbReference type="SUPFAM" id="SSF55961">
    <property type="entry name" value="Bet v1-like"/>
    <property type="match status" value="1"/>
</dbReference>
<dbReference type="EMBL" id="WJPP01000003">
    <property type="protein sequence ID" value="MRH78428.1"/>
    <property type="molecule type" value="Genomic_DNA"/>
</dbReference>
<proteinExistence type="predicted"/>
<dbReference type="InterPro" id="IPR023393">
    <property type="entry name" value="START-like_dom_sf"/>
</dbReference>
<dbReference type="RefSeq" id="WP_369691983.1">
    <property type="nucleotide sequence ID" value="NZ_WJPP01000003.1"/>
</dbReference>
<accession>A0A6N7QTG3</accession>
<dbReference type="Gene3D" id="3.30.530.20">
    <property type="match status" value="1"/>
</dbReference>
<comment type="caution">
    <text evidence="1">The sequence shown here is derived from an EMBL/GenBank/DDBJ whole genome shotgun (WGS) entry which is preliminary data.</text>
</comment>
<dbReference type="Pfam" id="PF10604">
    <property type="entry name" value="Polyketide_cyc2"/>
    <property type="match status" value="1"/>
</dbReference>
<dbReference type="InterPro" id="IPR019587">
    <property type="entry name" value="Polyketide_cyclase/dehydratase"/>
</dbReference>
<keyword evidence="2" id="KW-1185">Reference proteome</keyword>
<reference evidence="1 2" key="1">
    <citation type="submission" date="2019-11" db="EMBL/GenBank/DDBJ databases">
        <authorList>
            <person name="Zhang X.Y."/>
        </authorList>
    </citation>
    <scope>NUCLEOTIDE SEQUENCE [LARGE SCALE GENOMIC DNA]</scope>
    <source>
        <strain evidence="1 2">C176</strain>
    </source>
</reference>